<keyword evidence="3" id="KW-1185">Reference proteome</keyword>
<proteinExistence type="predicted"/>
<feature type="transmembrane region" description="Helical" evidence="1">
    <location>
        <begin position="104"/>
        <end position="123"/>
    </location>
</feature>
<evidence type="ECO:0008006" key="4">
    <source>
        <dbReference type="Google" id="ProtNLM"/>
    </source>
</evidence>
<keyword evidence="1" id="KW-0812">Transmembrane</keyword>
<dbReference type="KEGG" id="lins:G7067_03100"/>
<dbReference type="Proteomes" id="UP000501387">
    <property type="component" value="Chromosome"/>
</dbReference>
<dbReference type="RefSeq" id="WP_166321908.1">
    <property type="nucleotide sequence ID" value="NZ_CP049934.1"/>
</dbReference>
<evidence type="ECO:0000313" key="3">
    <source>
        <dbReference type="Proteomes" id="UP000501387"/>
    </source>
</evidence>
<sequence>MSTQRVEERPAVPMPQRVRIVAVGMIGPPVITLSVWWITSSWSDLPAQIPSHWSGGKADSFLSPEAVINAWSLGCLIAALAAISVTSGAALGWRWSGLGRMASAAGVGATGAVAAGLYVQLLVSRGMATEYVVELGAAPGIISVMGGFVCFSVVALLALPKGQQ</sequence>
<name>A0A6G8FGX9_9MICO</name>
<keyword evidence="1" id="KW-1133">Transmembrane helix</keyword>
<feature type="transmembrane region" description="Helical" evidence="1">
    <location>
        <begin position="70"/>
        <end position="92"/>
    </location>
</feature>
<feature type="transmembrane region" description="Helical" evidence="1">
    <location>
        <begin position="135"/>
        <end position="159"/>
    </location>
</feature>
<keyword evidence="1" id="KW-0472">Membrane</keyword>
<organism evidence="2 3">
    <name type="scientific">Leucobacter insecticola</name>
    <dbReference type="NCBI Taxonomy" id="2714934"/>
    <lineage>
        <taxon>Bacteria</taxon>
        <taxon>Bacillati</taxon>
        <taxon>Actinomycetota</taxon>
        <taxon>Actinomycetes</taxon>
        <taxon>Micrococcales</taxon>
        <taxon>Microbacteriaceae</taxon>
        <taxon>Leucobacter</taxon>
    </lineage>
</organism>
<accession>A0A6G8FGX9</accession>
<gene>
    <name evidence="2" type="ORF">G7067_03100</name>
</gene>
<evidence type="ECO:0000313" key="2">
    <source>
        <dbReference type="EMBL" id="QIM15631.1"/>
    </source>
</evidence>
<protein>
    <recommendedName>
        <fullName evidence="4">DUF1648 domain-containing protein</fullName>
    </recommendedName>
</protein>
<evidence type="ECO:0000256" key="1">
    <source>
        <dbReference type="SAM" id="Phobius"/>
    </source>
</evidence>
<dbReference type="EMBL" id="CP049934">
    <property type="protein sequence ID" value="QIM15631.1"/>
    <property type="molecule type" value="Genomic_DNA"/>
</dbReference>
<feature type="transmembrane region" description="Helical" evidence="1">
    <location>
        <begin position="20"/>
        <end position="38"/>
    </location>
</feature>
<dbReference type="AlphaFoldDB" id="A0A6G8FGX9"/>
<reference evidence="2 3" key="1">
    <citation type="submission" date="2020-03" db="EMBL/GenBank/DDBJ databases">
        <title>Leucobacter sp. nov., isolated from beetles.</title>
        <authorList>
            <person name="Hyun D.-W."/>
            <person name="Bae J.-W."/>
        </authorList>
    </citation>
    <scope>NUCLEOTIDE SEQUENCE [LARGE SCALE GENOMIC DNA]</scope>
    <source>
        <strain evidence="2 3">HDW9B</strain>
    </source>
</reference>